<protein>
    <submittedName>
        <fullName evidence="14">Penicillin-binding protein</fullName>
    </submittedName>
</protein>
<evidence type="ECO:0000256" key="2">
    <source>
        <dbReference type="ARBA" id="ARBA00022519"/>
    </source>
</evidence>
<dbReference type="GO" id="GO:0016763">
    <property type="term" value="F:pentosyltransferase activity"/>
    <property type="evidence" value="ECO:0007669"/>
    <property type="project" value="InterPro"/>
</dbReference>
<dbReference type="GO" id="GO:0009274">
    <property type="term" value="C:peptidoglycan-based cell wall"/>
    <property type="evidence" value="ECO:0007669"/>
    <property type="project" value="InterPro"/>
</dbReference>
<proteinExistence type="predicted"/>
<dbReference type="InterPro" id="IPR011812">
    <property type="entry name" value="Pep_trsgly"/>
</dbReference>
<evidence type="ECO:0000256" key="10">
    <source>
        <dbReference type="ARBA" id="ARBA00023316"/>
    </source>
</evidence>
<evidence type="ECO:0000256" key="12">
    <source>
        <dbReference type="SAM" id="Phobius"/>
    </source>
</evidence>
<dbReference type="Pfam" id="PF00912">
    <property type="entry name" value="Transgly"/>
    <property type="match status" value="1"/>
</dbReference>
<feature type="region of interest" description="Disordered" evidence="11">
    <location>
        <begin position="689"/>
        <end position="714"/>
    </location>
</feature>
<dbReference type="PANTHER" id="PTHR30400:SF0">
    <property type="entry name" value="BIOSYNTHETIC PEPTIDOGLYCAN TRANSGLYCOSYLASE"/>
    <property type="match status" value="1"/>
</dbReference>
<feature type="compositionally biased region" description="Basic and acidic residues" evidence="11">
    <location>
        <begin position="689"/>
        <end position="709"/>
    </location>
</feature>
<evidence type="ECO:0000256" key="1">
    <source>
        <dbReference type="ARBA" id="ARBA00022475"/>
    </source>
</evidence>
<evidence type="ECO:0000256" key="6">
    <source>
        <dbReference type="ARBA" id="ARBA00022960"/>
    </source>
</evidence>
<feature type="transmembrane region" description="Helical" evidence="12">
    <location>
        <begin position="16"/>
        <end position="36"/>
    </location>
</feature>
<gene>
    <name evidence="14" type="ORF">BCY91_15670</name>
</gene>
<keyword evidence="6" id="KW-0133">Cell shape</keyword>
<dbReference type="GO" id="GO:0016020">
    <property type="term" value="C:membrane"/>
    <property type="evidence" value="ECO:0007669"/>
    <property type="project" value="InterPro"/>
</dbReference>
<keyword evidence="8 12" id="KW-1133">Transmembrane helix</keyword>
<evidence type="ECO:0000256" key="9">
    <source>
        <dbReference type="ARBA" id="ARBA00023136"/>
    </source>
</evidence>
<comment type="caution">
    <text evidence="14">The sequence shown here is derived from an EMBL/GenBank/DDBJ whole genome shotgun (WGS) entry which is preliminary data.</text>
</comment>
<evidence type="ECO:0000256" key="5">
    <source>
        <dbReference type="ARBA" id="ARBA00022692"/>
    </source>
</evidence>
<keyword evidence="15" id="KW-1185">Reference proteome</keyword>
<keyword evidence="3" id="KW-0328">Glycosyltransferase</keyword>
<evidence type="ECO:0000313" key="14">
    <source>
        <dbReference type="EMBL" id="RKD18240.1"/>
    </source>
</evidence>
<accession>A0A419S8K0</accession>
<evidence type="ECO:0000259" key="13">
    <source>
        <dbReference type="Pfam" id="PF00912"/>
    </source>
</evidence>
<dbReference type="InterPro" id="IPR023346">
    <property type="entry name" value="Lysozyme-like_dom_sf"/>
</dbReference>
<organism evidence="14 15">
    <name type="scientific">Pelobium manganitolerans</name>
    <dbReference type="NCBI Taxonomy" id="1842495"/>
    <lineage>
        <taxon>Bacteria</taxon>
        <taxon>Pseudomonadati</taxon>
        <taxon>Bacteroidota</taxon>
        <taxon>Sphingobacteriia</taxon>
        <taxon>Sphingobacteriales</taxon>
        <taxon>Sphingobacteriaceae</taxon>
        <taxon>Pelobium</taxon>
    </lineage>
</organism>
<evidence type="ECO:0000256" key="3">
    <source>
        <dbReference type="ARBA" id="ARBA00022676"/>
    </source>
</evidence>
<evidence type="ECO:0000256" key="8">
    <source>
        <dbReference type="ARBA" id="ARBA00022989"/>
    </source>
</evidence>
<dbReference type="Gene3D" id="1.10.3810.10">
    <property type="entry name" value="Biosynthetic peptidoglycan transglycosylase-like"/>
    <property type="match status" value="1"/>
</dbReference>
<dbReference type="AlphaFoldDB" id="A0A419S8K0"/>
<dbReference type="PANTHER" id="PTHR30400">
    <property type="entry name" value="MONOFUNCTIONAL BIOSYNTHETIC PEPTIDOGLYCAN TRANSGLYCOSYLASE"/>
    <property type="match status" value="1"/>
</dbReference>
<keyword evidence="5 12" id="KW-0812">Transmembrane</keyword>
<dbReference type="SUPFAM" id="SSF53955">
    <property type="entry name" value="Lysozyme-like"/>
    <property type="match status" value="1"/>
</dbReference>
<dbReference type="RefSeq" id="WP_120180958.1">
    <property type="nucleotide sequence ID" value="NZ_MBTA01000005.1"/>
</dbReference>
<keyword evidence="10" id="KW-0961">Cell wall biogenesis/degradation</keyword>
<dbReference type="GO" id="GO:0008360">
    <property type="term" value="P:regulation of cell shape"/>
    <property type="evidence" value="ECO:0007669"/>
    <property type="project" value="UniProtKB-KW"/>
</dbReference>
<keyword evidence="4" id="KW-0808">Transferase</keyword>
<dbReference type="OrthoDB" id="9766909at2"/>
<name>A0A419S8K0_9SPHI</name>
<keyword evidence="1" id="KW-1003">Cell membrane</keyword>
<dbReference type="InterPro" id="IPR001264">
    <property type="entry name" value="Glyco_trans_51"/>
</dbReference>
<feature type="domain" description="Glycosyl transferase family 51" evidence="13">
    <location>
        <begin position="439"/>
        <end position="587"/>
    </location>
</feature>
<evidence type="ECO:0000256" key="4">
    <source>
        <dbReference type="ARBA" id="ARBA00022679"/>
    </source>
</evidence>
<dbReference type="Proteomes" id="UP000283433">
    <property type="component" value="Unassembled WGS sequence"/>
</dbReference>
<dbReference type="InterPro" id="IPR036950">
    <property type="entry name" value="PBP_transglycosylase"/>
</dbReference>
<evidence type="ECO:0000256" key="11">
    <source>
        <dbReference type="SAM" id="MobiDB-lite"/>
    </source>
</evidence>
<keyword evidence="9 12" id="KW-0472">Membrane</keyword>
<reference evidence="14 15" key="1">
    <citation type="submission" date="2016-07" db="EMBL/GenBank/DDBJ databases">
        <title>Genome of Pelobium manganitolerans.</title>
        <authorList>
            <person name="Wu S."/>
            <person name="Wang G."/>
        </authorList>
    </citation>
    <scope>NUCLEOTIDE SEQUENCE [LARGE SCALE GENOMIC DNA]</scope>
    <source>
        <strain evidence="14 15">YS-25</strain>
    </source>
</reference>
<dbReference type="GO" id="GO:0071555">
    <property type="term" value="P:cell wall organization"/>
    <property type="evidence" value="ECO:0007669"/>
    <property type="project" value="UniProtKB-KW"/>
</dbReference>
<evidence type="ECO:0000313" key="15">
    <source>
        <dbReference type="Proteomes" id="UP000283433"/>
    </source>
</evidence>
<dbReference type="GO" id="GO:0009252">
    <property type="term" value="P:peptidoglycan biosynthetic process"/>
    <property type="evidence" value="ECO:0007669"/>
    <property type="project" value="UniProtKB-KW"/>
</dbReference>
<keyword evidence="2" id="KW-0997">Cell inner membrane</keyword>
<sequence length="714" mass="81131">MKQAYQKPFFRRYQKPILISVAVLIILFLTAGFIAYNKREALLKKAVAKGLAQAKSKYNLNVNIGKYGFVGLTTVYFEDIAVTPENRARFAQVKDLKVGVKIFPLLFGHVRISELATHNALISLVKKDSISNYDFLFKKNAKDSVKTEKQSDLSELANKLLNKALDKIPDDMDVSNFELTFDQDTTHFGLKADKATIKDGEVNSVIKLNNKEAVWHVVGTANPSHQQLDLKLFADKQQVKVPYLDKKYGLKISFDTVRTIMRSAKRVGDEFEIDGTWYVRNLVLNHPKIAPNDVIVKSGSIDASLLVGSNYVALDSSSVVNLGKAQINPYLKLTFTKKKIVELKVRAYDQVAQDVFDAFPVGLFESVEGIKVQGKLNYALDFYLDTAKPDGVVFSSGLTGSDDFRILRFGKVNFQKINSPFVYTPYEKGKPVRDIMVGPSNPNYTPLQSISPYMRNALISSEDPTFYSHKGFEEEAIRKSIATNFKAKSFKRGASTISMQLVKNVFLNRKKTLSRKFEEILIVWLIENEHLVSKARMYEVYLNIIEWGNNVYGIGEAAHYYFGKSPAELSIGEAIYLASIVPKPKASLYKWQPDGSLKPYLTGYFNSLGKLMAISGYIERDSSNYGFWNVRLKESLRRQIAPDDFVPDSLLDDEDNESGFFNLSIFKKRQPQDSIEKKETFLKRLFEPDDKAKDSVQKTPKELRQERREQRRSR</sequence>
<dbReference type="EMBL" id="MBTA01000005">
    <property type="protein sequence ID" value="RKD18240.1"/>
    <property type="molecule type" value="Genomic_DNA"/>
</dbReference>
<evidence type="ECO:0000256" key="7">
    <source>
        <dbReference type="ARBA" id="ARBA00022984"/>
    </source>
</evidence>
<keyword evidence="7" id="KW-0573">Peptidoglycan synthesis</keyword>